<gene>
    <name evidence="4" type="ORF">QVD17_02041</name>
</gene>
<dbReference type="AlphaFoldDB" id="A0AAD8P8P1"/>
<evidence type="ECO:0000256" key="1">
    <source>
        <dbReference type="ARBA" id="ARBA00009656"/>
    </source>
</evidence>
<protein>
    <recommendedName>
        <fullName evidence="6">Protein SPIRAL1-like 5</fullName>
    </recommendedName>
</protein>
<dbReference type="Proteomes" id="UP001229421">
    <property type="component" value="Unassembled WGS sequence"/>
</dbReference>
<keyword evidence="5" id="KW-1185">Reference proteome</keyword>
<evidence type="ECO:0000313" key="4">
    <source>
        <dbReference type="EMBL" id="KAK1436262.1"/>
    </source>
</evidence>
<organism evidence="4 5">
    <name type="scientific">Tagetes erecta</name>
    <name type="common">African marigold</name>
    <dbReference type="NCBI Taxonomy" id="13708"/>
    <lineage>
        <taxon>Eukaryota</taxon>
        <taxon>Viridiplantae</taxon>
        <taxon>Streptophyta</taxon>
        <taxon>Embryophyta</taxon>
        <taxon>Tracheophyta</taxon>
        <taxon>Spermatophyta</taxon>
        <taxon>Magnoliopsida</taxon>
        <taxon>eudicotyledons</taxon>
        <taxon>Gunneridae</taxon>
        <taxon>Pentapetalae</taxon>
        <taxon>asterids</taxon>
        <taxon>campanulids</taxon>
        <taxon>Asterales</taxon>
        <taxon>Asteraceae</taxon>
        <taxon>Asteroideae</taxon>
        <taxon>Heliantheae alliance</taxon>
        <taxon>Tageteae</taxon>
        <taxon>Tagetes</taxon>
    </lineage>
</organism>
<evidence type="ECO:0000256" key="3">
    <source>
        <dbReference type="SAM" id="MobiDB-lite"/>
    </source>
</evidence>
<reference evidence="4" key="1">
    <citation type="journal article" date="2023" name="bioRxiv">
        <title>Improved chromosome-level genome assembly for marigold (Tagetes erecta).</title>
        <authorList>
            <person name="Jiang F."/>
            <person name="Yuan L."/>
            <person name="Wang S."/>
            <person name="Wang H."/>
            <person name="Xu D."/>
            <person name="Wang A."/>
            <person name="Fan W."/>
        </authorList>
    </citation>
    <scope>NUCLEOTIDE SEQUENCE</scope>
    <source>
        <strain evidence="4">WSJ</strain>
        <tissue evidence="4">Leaf</tissue>
    </source>
</reference>
<dbReference type="PANTHER" id="PTHR33403">
    <property type="entry name" value="SPR1"/>
    <property type="match status" value="1"/>
</dbReference>
<keyword evidence="2" id="KW-0493">Microtubule</keyword>
<feature type="region of interest" description="Disordered" evidence="3">
    <location>
        <begin position="1"/>
        <end position="40"/>
    </location>
</feature>
<dbReference type="PANTHER" id="PTHR33403:SF19">
    <property type="entry name" value="PROTEIN SPIRAL1-LIKE 5"/>
    <property type="match status" value="1"/>
</dbReference>
<evidence type="ECO:0000313" key="5">
    <source>
        <dbReference type="Proteomes" id="UP001229421"/>
    </source>
</evidence>
<accession>A0AAD8P8P1</accession>
<dbReference type="EMBL" id="JAUHHV010000001">
    <property type="protein sequence ID" value="KAK1436262.1"/>
    <property type="molecule type" value="Genomic_DNA"/>
</dbReference>
<feature type="compositionally biased region" description="Low complexity" evidence="3">
    <location>
        <begin position="9"/>
        <end position="40"/>
    </location>
</feature>
<evidence type="ECO:0000256" key="2">
    <source>
        <dbReference type="ARBA" id="ARBA00022701"/>
    </source>
</evidence>
<dbReference type="GO" id="GO:0043622">
    <property type="term" value="P:cortical microtubule organization"/>
    <property type="evidence" value="ECO:0007669"/>
    <property type="project" value="InterPro"/>
</dbReference>
<proteinExistence type="inferred from homology"/>
<dbReference type="GO" id="GO:0010005">
    <property type="term" value="C:cortical microtubule, transverse to long axis"/>
    <property type="evidence" value="ECO:0007669"/>
    <property type="project" value="TreeGrafter"/>
</dbReference>
<name>A0AAD8P8P1_TARER</name>
<comment type="similarity">
    <text evidence="1">Belongs to the SPIRAL1 family.</text>
</comment>
<evidence type="ECO:0008006" key="6">
    <source>
        <dbReference type="Google" id="ProtNLM"/>
    </source>
</evidence>
<sequence>MMSGRRRSSQGQSSLGYLFGESGQQQGNNQSNVSSPAVISISGGGQSSLGYLFGSNALEQQSNHETKRSSPSLSVPPYGTDDVVEESRENPLSSLSKKDDDNILSDKSYVYHKTDAENSKDFLMTGRPSTRVTSVPGGASSLGYLFGDK</sequence>
<dbReference type="InterPro" id="IPR039613">
    <property type="entry name" value="SPR1/2/3/4/5"/>
</dbReference>
<comment type="caution">
    <text evidence="4">The sequence shown here is derived from an EMBL/GenBank/DDBJ whole genome shotgun (WGS) entry which is preliminary data.</text>
</comment>
<feature type="region of interest" description="Disordered" evidence="3">
    <location>
        <begin position="60"/>
        <end position="101"/>
    </location>
</feature>